<organism evidence="1">
    <name type="scientific">marine sediment metagenome</name>
    <dbReference type="NCBI Taxonomy" id="412755"/>
    <lineage>
        <taxon>unclassified sequences</taxon>
        <taxon>metagenomes</taxon>
        <taxon>ecological metagenomes</taxon>
    </lineage>
</organism>
<reference evidence="1" key="1">
    <citation type="journal article" date="2014" name="Front. Microbiol.">
        <title>High frequency of phylogenetically diverse reductive dehalogenase-homologous genes in deep subseafloor sedimentary metagenomes.</title>
        <authorList>
            <person name="Kawai M."/>
            <person name="Futagami T."/>
            <person name="Toyoda A."/>
            <person name="Takaki Y."/>
            <person name="Nishi S."/>
            <person name="Hori S."/>
            <person name="Arai W."/>
            <person name="Tsubouchi T."/>
            <person name="Morono Y."/>
            <person name="Uchiyama I."/>
            <person name="Ito T."/>
            <person name="Fujiyama A."/>
            <person name="Inagaki F."/>
            <person name="Takami H."/>
        </authorList>
    </citation>
    <scope>NUCLEOTIDE SEQUENCE</scope>
    <source>
        <strain evidence="1">Expedition CK06-06</strain>
    </source>
</reference>
<evidence type="ECO:0000313" key="2">
    <source>
        <dbReference type="EMBL" id="GAI56299.1"/>
    </source>
</evidence>
<gene>
    <name evidence="1" type="ORF">S06H3_09291</name>
    <name evidence="2" type="ORF">S06H3_56932</name>
</gene>
<sequence length="61" mass="7005">MRPKQEILDDLFRHAQKLDPQHYELAAVAMIETEIQIDIRDILDDLSQSIGSNIIDLAKES</sequence>
<comment type="caution">
    <text evidence="1">The sequence shown here is derived from an EMBL/GenBank/DDBJ whole genome shotgun (WGS) entry which is preliminary data.</text>
</comment>
<accession>X1L6W9</accession>
<name>X1L6W9_9ZZZZ</name>
<dbReference type="AlphaFoldDB" id="X1L6W9"/>
<dbReference type="EMBL" id="BARV01036679">
    <property type="protein sequence ID" value="GAI56299.1"/>
    <property type="molecule type" value="Genomic_DNA"/>
</dbReference>
<proteinExistence type="predicted"/>
<protein>
    <submittedName>
        <fullName evidence="1">Uncharacterized protein</fullName>
    </submittedName>
</protein>
<dbReference type="EMBL" id="BARV01004065">
    <property type="protein sequence ID" value="GAI15082.1"/>
    <property type="molecule type" value="Genomic_DNA"/>
</dbReference>
<evidence type="ECO:0000313" key="1">
    <source>
        <dbReference type="EMBL" id="GAI15082.1"/>
    </source>
</evidence>